<dbReference type="AlphaFoldDB" id="A0AAD4BHH7"/>
<dbReference type="EMBL" id="WHUW01000058">
    <property type="protein sequence ID" value="KAF8430670.1"/>
    <property type="molecule type" value="Genomic_DNA"/>
</dbReference>
<organism evidence="2 3">
    <name type="scientific">Boletus edulis BED1</name>
    <dbReference type="NCBI Taxonomy" id="1328754"/>
    <lineage>
        <taxon>Eukaryota</taxon>
        <taxon>Fungi</taxon>
        <taxon>Dikarya</taxon>
        <taxon>Basidiomycota</taxon>
        <taxon>Agaricomycotina</taxon>
        <taxon>Agaricomycetes</taxon>
        <taxon>Agaricomycetidae</taxon>
        <taxon>Boletales</taxon>
        <taxon>Boletineae</taxon>
        <taxon>Boletaceae</taxon>
        <taxon>Boletoideae</taxon>
        <taxon>Boletus</taxon>
    </lineage>
</organism>
<feature type="compositionally biased region" description="Basic and acidic residues" evidence="1">
    <location>
        <begin position="153"/>
        <end position="168"/>
    </location>
</feature>
<comment type="caution">
    <text evidence="2">The sequence shown here is derived from an EMBL/GenBank/DDBJ whole genome shotgun (WGS) entry which is preliminary data.</text>
</comment>
<feature type="region of interest" description="Disordered" evidence="1">
    <location>
        <begin position="1"/>
        <end position="89"/>
    </location>
</feature>
<evidence type="ECO:0000313" key="3">
    <source>
        <dbReference type="Proteomes" id="UP001194468"/>
    </source>
</evidence>
<feature type="region of interest" description="Disordered" evidence="1">
    <location>
        <begin position="109"/>
        <end position="168"/>
    </location>
</feature>
<accession>A0AAD4BHH7</accession>
<evidence type="ECO:0000256" key="1">
    <source>
        <dbReference type="SAM" id="MobiDB-lite"/>
    </source>
</evidence>
<reference evidence="2" key="2">
    <citation type="journal article" date="2020" name="Nat. Commun.">
        <title>Large-scale genome sequencing of mycorrhizal fungi provides insights into the early evolution of symbiotic traits.</title>
        <authorList>
            <person name="Miyauchi S."/>
            <person name="Kiss E."/>
            <person name="Kuo A."/>
            <person name="Drula E."/>
            <person name="Kohler A."/>
            <person name="Sanchez-Garcia M."/>
            <person name="Morin E."/>
            <person name="Andreopoulos B."/>
            <person name="Barry K.W."/>
            <person name="Bonito G."/>
            <person name="Buee M."/>
            <person name="Carver A."/>
            <person name="Chen C."/>
            <person name="Cichocki N."/>
            <person name="Clum A."/>
            <person name="Culley D."/>
            <person name="Crous P.W."/>
            <person name="Fauchery L."/>
            <person name="Girlanda M."/>
            <person name="Hayes R.D."/>
            <person name="Keri Z."/>
            <person name="LaButti K."/>
            <person name="Lipzen A."/>
            <person name="Lombard V."/>
            <person name="Magnuson J."/>
            <person name="Maillard F."/>
            <person name="Murat C."/>
            <person name="Nolan M."/>
            <person name="Ohm R.A."/>
            <person name="Pangilinan J."/>
            <person name="Pereira M.F."/>
            <person name="Perotto S."/>
            <person name="Peter M."/>
            <person name="Pfister S."/>
            <person name="Riley R."/>
            <person name="Sitrit Y."/>
            <person name="Stielow J.B."/>
            <person name="Szollosi G."/>
            <person name="Zifcakova L."/>
            <person name="Stursova M."/>
            <person name="Spatafora J.W."/>
            <person name="Tedersoo L."/>
            <person name="Vaario L.M."/>
            <person name="Yamada A."/>
            <person name="Yan M."/>
            <person name="Wang P."/>
            <person name="Xu J."/>
            <person name="Bruns T."/>
            <person name="Baldrian P."/>
            <person name="Vilgalys R."/>
            <person name="Dunand C."/>
            <person name="Henrissat B."/>
            <person name="Grigoriev I.V."/>
            <person name="Hibbett D."/>
            <person name="Nagy L.G."/>
            <person name="Martin F.M."/>
        </authorList>
    </citation>
    <scope>NUCLEOTIDE SEQUENCE</scope>
    <source>
        <strain evidence="2">BED1</strain>
    </source>
</reference>
<gene>
    <name evidence="2" type="ORF">L210DRAFT_954499</name>
</gene>
<keyword evidence="3" id="KW-1185">Reference proteome</keyword>
<sequence>MRENPECITKHQSRWRGHAKACAQSTTADKENNQHDEKRVGDLPDKPPVAHKPPDGVVNRANKPQSMELKGEGERDPSTKMGIMGDGADFGVSRHVEDVMDELMELSNMSEHECECPETGGDEYSPVGGPDELDEPGSEAVAQSDIHSIQGHHKSDWNEHDVDANVLH</sequence>
<protein>
    <submittedName>
        <fullName evidence="2">Uncharacterized protein</fullName>
    </submittedName>
</protein>
<feature type="compositionally biased region" description="Basic and acidic residues" evidence="1">
    <location>
        <begin position="28"/>
        <end position="45"/>
    </location>
</feature>
<evidence type="ECO:0000313" key="2">
    <source>
        <dbReference type="EMBL" id="KAF8430670.1"/>
    </source>
</evidence>
<reference evidence="2" key="1">
    <citation type="submission" date="2019-10" db="EMBL/GenBank/DDBJ databases">
        <authorList>
            <consortium name="DOE Joint Genome Institute"/>
            <person name="Kuo A."/>
            <person name="Miyauchi S."/>
            <person name="Kiss E."/>
            <person name="Drula E."/>
            <person name="Kohler A."/>
            <person name="Sanchez-Garcia M."/>
            <person name="Andreopoulos B."/>
            <person name="Barry K.W."/>
            <person name="Bonito G."/>
            <person name="Buee M."/>
            <person name="Carver A."/>
            <person name="Chen C."/>
            <person name="Cichocki N."/>
            <person name="Clum A."/>
            <person name="Culley D."/>
            <person name="Crous P.W."/>
            <person name="Fauchery L."/>
            <person name="Girlanda M."/>
            <person name="Hayes R."/>
            <person name="Keri Z."/>
            <person name="LaButti K."/>
            <person name="Lipzen A."/>
            <person name="Lombard V."/>
            <person name="Magnuson J."/>
            <person name="Maillard F."/>
            <person name="Morin E."/>
            <person name="Murat C."/>
            <person name="Nolan M."/>
            <person name="Ohm R."/>
            <person name="Pangilinan J."/>
            <person name="Pereira M."/>
            <person name="Perotto S."/>
            <person name="Peter M."/>
            <person name="Riley R."/>
            <person name="Sitrit Y."/>
            <person name="Stielow B."/>
            <person name="Szollosi G."/>
            <person name="Zifcakova L."/>
            <person name="Stursova M."/>
            <person name="Spatafora J.W."/>
            <person name="Tedersoo L."/>
            <person name="Vaario L.-M."/>
            <person name="Yamada A."/>
            <person name="Yan M."/>
            <person name="Wang P."/>
            <person name="Xu J."/>
            <person name="Bruns T."/>
            <person name="Baldrian P."/>
            <person name="Vilgalys R."/>
            <person name="Henrissat B."/>
            <person name="Grigoriev I.V."/>
            <person name="Hibbett D."/>
            <person name="Nagy L.G."/>
            <person name="Martin F.M."/>
        </authorList>
    </citation>
    <scope>NUCLEOTIDE SEQUENCE</scope>
    <source>
        <strain evidence="2">BED1</strain>
    </source>
</reference>
<proteinExistence type="predicted"/>
<name>A0AAD4BHH7_BOLED</name>
<dbReference type="Proteomes" id="UP001194468">
    <property type="component" value="Unassembled WGS sequence"/>
</dbReference>
<feature type="compositionally biased region" description="Basic and acidic residues" evidence="1">
    <location>
        <begin position="69"/>
        <end position="78"/>
    </location>
</feature>